<sequence>MTETVDEPWTKEVDHVNEKGDADLERRTGYLSLQDISGELSAIA</sequence>
<comment type="caution">
    <text evidence="2">The sequence shown here is derived from an EMBL/GenBank/DDBJ whole genome shotgun (WGS) entry which is preliminary data.</text>
</comment>
<gene>
    <name evidence="2" type="ORF">ACFQE6_07170</name>
</gene>
<accession>A0ABD5SIU8</accession>
<evidence type="ECO:0000313" key="3">
    <source>
        <dbReference type="Proteomes" id="UP001596383"/>
    </source>
</evidence>
<feature type="region of interest" description="Disordered" evidence="1">
    <location>
        <begin position="1"/>
        <end position="24"/>
    </location>
</feature>
<evidence type="ECO:0000256" key="1">
    <source>
        <dbReference type="SAM" id="MobiDB-lite"/>
    </source>
</evidence>
<organism evidence="2 3">
    <name type="scientific">Natrinema soli</name>
    <dbReference type="NCBI Taxonomy" id="1930624"/>
    <lineage>
        <taxon>Archaea</taxon>
        <taxon>Methanobacteriati</taxon>
        <taxon>Methanobacteriota</taxon>
        <taxon>Stenosarchaea group</taxon>
        <taxon>Halobacteria</taxon>
        <taxon>Halobacteriales</taxon>
        <taxon>Natrialbaceae</taxon>
        <taxon>Natrinema</taxon>
    </lineage>
</organism>
<proteinExistence type="predicted"/>
<feature type="compositionally biased region" description="Basic and acidic residues" evidence="1">
    <location>
        <begin position="8"/>
        <end position="24"/>
    </location>
</feature>
<dbReference type="RefSeq" id="WP_273737863.1">
    <property type="nucleotide sequence ID" value="NZ_JAQIVI010000098.1"/>
</dbReference>
<protein>
    <submittedName>
        <fullName evidence="2">Uncharacterized protein</fullName>
    </submittedName>
</protein>
<dbReference type="Proteomes" id="UP001596383">
    <property type="component" value="Unassembled WGS sequence"/>
</dbReference>
<dbReference type="EMBL" id="JBHSWV010000098">
    <property type="protein sequence ID" value="MFC6764809.1"/>
    <property type="molecule type" value="Genomic_DNA"/>
</dbReference>
<evidence type="ECO:0000313" key="2">
    <source>
        <dbReference type="EMBL" id="MFC6764809.1"/>
    </source>
</evidence>
<name>A0ABD5SIU8_9EURY</name>
<dbReference type="AlphaFoldDB" id="A0ABD5SIU8"/>
<keyword evidence="3" id="KW-1185">Reference proteome</keyword>
<reference evidence="2 3" key="1">
    <citation type="journal article" date="2019" name="Int. J. Syst. Evol. Microbiol.">
        <title>The Global Catalogue of Microorganisms (GCM) 10K type strain sequencing project: providing services to taxonomists for standard genome sequencing and annotation.</title>
        <authorList>
            <consortium name="The Broad Institute Genomics Platform"/>
            <consortium name="The Broad Institute Genome Sequencing Center for Infectious Disease"/>
            <person name="Wu L."/>
            <person name="Ma J."/>
        </authorList>
    </citation>
    <scope>NUCLEOTIDE SEQUENCE [LARGE SCALE GENOMIC DNA]</scope>
    <source>
        <strain evidence="2 3">LMG 29247</strain>
    </source>
</reference>